<comment type="function">
    <text evidence="7">3'-5' exonuclease degrading single-stranded small RNAs.</text>
</comment>
<evidence type="ECO:0000256" key="6">
    <source>
        <dbReference type="ARBA" id="ARBA00023242"/>
    </source>
</evidence>
<dbReference type="Proteomes" id="UP000504610">
    <property type="component" value="Chromosome 6"/>
</dbReference>
<keyword evidence="5" id="KW-0269">Exonuclease</keyword>
<organism evidence="9 10">
    <name type="scientific">Raphanus sativus</name>
    <name type="common">Radish</name>
    <name type="synonym">Raphanus raphanistrum var. sativus</name>
    <dbReference type="NCBI Taxonomy" id="3726"/>
    <lineage>
        <taxon>Eukaryota</taxon>
        <taxon>Viridiplantae</taxon>
        <taxon>Streptophyta</taxon>
        <taxon>Embryophyta</taxon>
        <taxon>Tracheophyta</taxon>
        <taxon>Spermatophyta</taxon>
        <taxon>Magnoliopsida</taxon>
        <taxon>eudicotyledons</taxon>
        <taxon>Gunneridae</taxon>
        <taxon>Pentapetalae</taxon>
        <taxon>rosids</taxon>
        <taxon>malvids</taxon>
        <taxon>Brassicales</taxon>
        <taxon>Brassicaceae</taxon>
        <taxon>Brassiceae</taxon>
        <taxon>Raphanus</taxon>
    </lineage>
</organism>
<evidence type="ECO:0000313" key="10">
    <source>
        <dbReference type="RefSeq" id="XP_056843430.1"/>
    </source>
</evidence>
<dbReference type="PANTHER" id="PTHR12801">
    <property type="entry name" value="RNA EXONUCLEASE REXO1 / RECO3 FAMILY MEMBER-RELATED"/>
    <property type="match status" value="1"/>
</dbReference>
<reference evidence="9" key="1">
    <citation type="journal article" date="2019" name="Database">
        <title>The radish genome database (RadishGD): an integrated information resource for radish genomics.</title>
        <authorList>
            <person name="Yu H.J."/>
            <person name="Baek S."/>
            <person name="Lee Y.J."/>
            <person name="Cho A."/>
            <person name="Mun J.H."/>
        </authorList>
    </citation>
    <scope>NUCLEOTIDE SEQUENCE [LARGE SCALE GENOMIC DNA]</scope>
    <source>
        <strain evidence="9">cv. WK10039</strain>
    </source>
</reference>
<dbReference type="FunFam" id="3.30.420.10:FF:000080">
    <property type="entry name" value="Small RNA degrading nuclease 3"/>
    <property type="match status" value="1"/>
</dbReference>
<name>A0A9W3BVX1_RAPSA</name>
<proteinExistence type="inferred from homology"/>
<dbReference type="GO" id="GO:0004527">
    <property type="term" value="F:exonuclease activity"/>
    <property type="evidence" value="ECO:0007669"/>
    <property type="project" value="UniProtKB-KW"/>
</dbReference>
<dbReference type="AlphaFoldDB" id="A0A9W3BVX1"/>
<protein>
    <submittedName>
        <fullName evidence="10">Small RNA degrading nuclease 3</fullName>
    </submittedName>
</protein>
<dbReference type="GeneID" id="108823498"/>
<dbReference type="SMART" id="SM00479">
    <property type="entry name" value="EXOIII"/>
    <property type="match status" value="1"/>
</dbReference>
<accession>A0A9W3BVX1</accession>
<evidence type="ECO:0000256" key="2">
    <source>
        <dbReference type="ARBA" id="ARBA00006357"/>
    </source>
</evidence>
<dbReference type="Pfam" id="PF00929">
    <property type="entry name" value="RNase_T"/>
    <property type="match status" value="1"/>
</dbReference>
<comment type="subcellular location">
    <subcellularLocation>
        <location evidence="1">Nucleus</location>
    </subcellularLocation>
</comment>
<dbReference type="InterPro" id="IPR047021">
    <property type="entry name" value="REXO1/3/4-like"/>
</dbReference>
<comment type="similarity">
    <text evidence="2">Belongs to the REXO1/REXO3 family.</text>
</comment>
<dbReference type="PANTHER" id="PTHR12801:SF145">
    <property type="entry name" value="SMALL RNA DEGRADING NUCLEASE 1-RELATED"/>
    <property type="match status" value="1"/>
</dbReference>
<gene>
    <name evidence="10" type="primary">LOC108823498</name>
</gene>
<dbReference type="CDD" id="cd06145">
    <property type="entry name" value="REX1_like"/>
    <property type="match status" value="1"/>
</dbReference>
<keyword evidence="4" id="KW-0378">Hydrolase</keyword>
<evidence type="ECO:0000313" key="9">
    <source>
        <dbReference type="Proteomes" id="UP000504610"/>
    </source>
</evidence>
<dbReference type="InterPro" id="IPR013520">
    <property type="entry name" value="Ribonucl_H"/>
</dbReference>
<dbReference type="InterPro" id="IPR034922">
    <property type="entry name" value="REX1-like_exo"/>
</dbReference>
<evidence type="ECO:0000259" key="8">
    <source>
        <dbReference type="SMART" id="SM00479"/>
    </source>
</evidence>
<dbReference type="InterPro" id="IPR012337">
    <property type="entry name" value="RNaseH-like_sf"/>
</dbReference>
<keyword evidence="6" id="KW-0539">Nucleus</keyword>
<dbReference type="SUPFAM" id="SSF53098">
    <property type="entry name" value="Ribonuclease H-like"/>
    <property type="match status" value="1"/>
</dbReference>
<sequence length="515" mass="57878">MEHKLATAEKKVLVELVKLVQKQGLEGDNGGWKEFLNSYDKRLGSSLSDPSRRSNDVLVAFLSSFKKKEDVQLLARVLQCDANRNLIEKFKQESPDKETPEQRLVRMTITHPRYPIYYAFPSHAEDWFVTKSGNKQSKVIKSTRMLAIDCEMVTCDDGSEAVVRVGAVDRDLKVVLDKFVKPSLPVVDYKTEITGVTAEDLEKATLSVADIQKKLRRFLSKGTILVGHGLHNDLQVLKVDHARVIDTSLVFKYSGANNSRIPSLLNLCKSVLDEELRMEGAAHNCVHDAAAAMKLVLAVVERGVETLIPQTEQMLEVEKTIHEAKKASLYLHKIPHNVPSQELRGVITGDFKVDVKPPKKLGGYYSAEVVFSSQEEANEAFEKVDGDIVKVNWDRVVVSTPMTGVWWDINTCPIPADVDPRYVRQFVWNCGPWRAMVICLDFFAQFAIIPPTTNSTCPSIMKAKIISRKLAEKERAASSAEDCESRKRNPQVNLFNEINKKQSLERAPMELDLVA</sequence>
<dbReference type="RefSeq" id="XP_056843430.1">
    <property type="nucleotide sequence ID" value="XM_056987450.1"/>
</dbReference>
<evidence type="ECO:0000256" key="3">
    <source>
        <dbReference type="ARBA" id="ARBA00022722"/>
    </source>
</evidence>
<keyword evidence="3" id="KW-0540">Nuclease</keyword>
<dbReference type="GO" id="GO:0005634">
    <property type="term" value="C:nucleus"/>
    <property type="evidence" value="ECO:0007669"/>
    <property type="project" value="UniProtKB-SubCell"/>
</dbReference>
<reference evidence="10" key="2">
    <citation type="submission" date="2025-08" db="UniProtKB">
        <authorList>
            <consortium name="RefSeq"/>
        </authorList>
    </citation>
    <scope>IDENTIFICATION</scope>
    <source>
        <tissue evidence="10">Leaf</tissue>
    </source>
</reference>
<dbReference type="GO" id="GO:0003676">
    <property type="term" value="F:nucleic acid binding"/>
    <property type="evidence" value="ECO:0007669"/>
    <property type="project" value="InterPro"/>
</dbReference>
<evidence type="ECO:0000256" key="4">
    <source>
        <dbReference type="ARBA" id="ARBA00022801"/>
    </source>
</evidence>
<dbReference type="OrthoDB" id="16516at2759"/>
<evidence type="ECO:0000256" key="7">
    <source>
        <dbReference type="ARBA" id="ARBA00053817"/>
    </source>
</evidence>
<keyword evidence="9" id="KW-1185">Reference proteome</keyword>
<evidence type="ECO:0000256" key="5">
    <source>
        <dbReference type="ARBA" id="ARBA00022839"/>
    </source>
</evidence>
<feature type="domain" description="Exonuclease" evidence="8">
    <location>
        <begin position="144"/>
        <end position="305"/>
    </location>
</feature>
<dbReference type="Gene3D" id="3.30.420.10">
    <property type="entry name" value="Ribonuclease H-like superfamily/Ribonuclease H"/>
    <property type="match status" value="1"/>
</dbReference>
<evidence type="ECO:0000256" key="1">
    <source>
        <dbReference type="ARBA" id="ARBA00004123"/>
    </source>
</evidence>
<dbReference type="InterPro" id="IPR036397">
    <property type="entry name" value="RNaseH_sf"/>
</dbReference>
<dbReference type="KEGG" id="rsz:108823498"/>